<gene>
    <name evidence="1" type="ORF">LLUT_LOCUS22333</name>
</gene>
<protein>
    <submittedName>
        <fullName evidence="1">Uncharacterized protein</fullName>
    </submittedName>
</protein>
<accession>A0AAV1XI16</accession>
<comment type="caution">
    <text evidence="1">The sequence shown here is derived from an EMBL/GenBank/DDBJ whole genome shotgun (WGS) entry which is preliminary data.</text>
</comment>
<dbReference type="Proteomes" id="UP001497480">
    <property type="component" value="Unassembled WGS sequence"/>
</dbReference>
<name>A0AAV1XI16_LUPLU</name>
<dbReference type="AlphaFoldDB" id="A0AAV1XI16"/>
<dbReference type="EMBL" id="CAXHTB010000015">
    <property type="protein sequence ID" value="CAL0321273.1"/>
    <property type="molecule type" value="Genomic_DNA"/>
</dbReference>
<reference evidence="1 2" key="1">
    <citation type="submission" date="2024-03" db="EMBL/GenBank/DDBJ databases">
        <authorList>
            <person name="Martinez-Hernandez J."/>
        </authorList>
    </citation>
    <scope>NUCLEOTIDE SEQUENCE [LARGE SCALE GENOMIC DNA]</scope>
</reference>
<proteinExistence type="predicted"/>
<evidence type="ECO:0000313" key="2">
    <source>
        <dbReference type="Proteomes" id="UP001497480"/>
    </source>
</evidence>
<organism evidence="1 2">
    <name type="scientific">Lupinus luteus</name>
    <name type="common">European yellow lupine</name>
    <dbReference type="NCBI Taxonomy" id="3873"/>
    <lineage>
        <taxon>Eukaryota</taxon>
        <taxon>Viridiplantae</taxon>
        <taxon>Streptophyta</taxon>
        <taxon>Embryophyta</taxon>
        <taxon>Tracheophyta</taxon>
        <taxon>Spermatophyta</taxon>
        <taxon>Magnoliopsida</taxon>
        <taxon>eudicotyledons</taxon>
        <taxon>Gunneridae</taxon>
        <taxon>Pentapetalae</taxon>
        <taxon>rosids</taxon>
        <taxon>fabids</taxon>
        <taxon>Fabales</taxon>
        <taxon>Fabaceae</taxon>
        <taxon>Papilionoideae</taxon>
        <taxon>50 kb inversion clade</taxon>
        <taxon>genistoids sensu lato</taxon>
        <taxon>core genistoids</taxon>
        <taxon>Genisteae</taxon>
        <taxon>Lupinus</taxon>
    </lineage>
</organism>
<evidence type="ECO:0000313" key="1">
    <source>
        <dbReference type="EMBL" id="CAL0321273.1"/>
    </source>
</evidence>
<keyword evidence="2" id="KW-1185">Reference proteome</keyword>
<sequence>MPKTISLETLAASSLYKGVALNLKQRANLLQALTSAGTWNETRMRTVDLITVRDVGGLHPVDAIGIRY</sequence>